<dbReference type="PANTHER" id="PTHR23530:SF1">
    <property type="entry name" value="PERMEASE, MAJOR FACILITATOR SUPERFAMILY-RELATED"/>
    <property type="match status" value="1"/>
</dbReference>
<dbReference type="OrthoDB" id="9816124at2"/>
<evidence type="ECO:0000256" key="6">
    <source>
        <dbReference type="SAM" id="Phobius"/>
    </source>
</evidence>
<keyword evidence="2" id="KW-0813">Transport</keyword>
<dbReference type="PANTHER" id="PTHR23530">
    <property type="entry name" value="TRANSPORT PROTEIN-RELATED"/>
    <property type="match status" value="1"/>
</dbReference>
<dbReference type="SUPFAM" id="SSF103473">
    <property type="entry name" value="MFS general substrate transporter"/>
    <property type="match status" value="1"/>
</dbReference>
<feature type="domain" description="Major facilitator superfamily (MFS) profile" evidence="7">
    <location>
        <begin position="2"/>
        <end position="401"/>
    </location>
</feature>
<feature type="transmembrane region" description="Helical" evidence="6">
    <location>
        <begin position="376"/>
        <end position="394"/>
    </location>
</feature>
<sequence length="405" mass="44401">MKVKLYSLMVLLNSYLGGLLVPILSLLLMSKGISLSNLSIIMGIYAITVVFLELPTGVIADVMGRKKTFCLSLLISLISSLVLLFGHGFIIMCVAMILFGLSRALSSGSFDALFIDSYIEAFGKDKLNRITTRLAVLDSLGLSAGALSGGFFPEIKSNLFSNFGSYDLNIIIRIILTIIVLVLSIIFIKDISTTENEERIPIKEHIKKSSSFVKGNLTVLCIFISAFATGFFLSALETYWQPHFISIMPNKSMMGLLGIMAFLYFVAAMSGGIISNKIIDKYKLNLKSMYVVVRLLLAFILILTAFQKNIFLFIIFYTMIYLMLGMANIPEAVILNGEIPNKIRASILSVNSLVMQLGGLAGSLVSSFLISYISIPALWVVAGVVILISVLLTSKKLLVSKNDKE</sequence>
<organism evidence="8 9">
    <name type="scientific">Clostridium isatidis</name>
    <dbReference type="NCBI Taxonomy" id="182773"/>
    <lineage>
        <taxon>Bacteria</taxon>
        <taxon>Bacillati</taxon>
        <taxon>Bacillota</taxon>
        <taxon>Clostridia</taxon>
        <taxon>Eubacteriales</taxon>
        <taxon>Clostridiaceae</taxon>
        <taxon>Clostridium</taxon>
    </lineage>
</organism>
<dbReference type="Proteomes" id="UP000264883">
    <property type="component" value="Chromosome"/>
</dbReference>
<protein>
    <recommendedName>
        <fullName evidence="7">Major facilitator superfamily (MFS) profile domain-containing protein</fullName>
    </recommendedName>
</protein>
<dbReference type="InterPro" id="IPR020846">
    <property type="entry name" value="MFS_dom"/>
</dbReference>
<reference evidence="8 9" key="1">
    <citation type="submission" date="2016-08" db="EMBL/GenBank/DDBJ databases">
        <title>Complete Genome Sequence Of The Indigo Reducing Clostridium isatidis DSM15098.</title>
        <authorList>
            <person name="Little G.T."/>
            <person name="Minton N.P."/>
        </authorList>
    </citation>
    <scope>NUCLEOTIDE SEQUENCE [LARGE SCALE GENOMIC DNA]</scope>
    <source>
        <strain evidence="8 9">DSM 15098</strain>
    </source>
</reference>
<dbReference type="PROSITE" id="PS00216">
    <property type="entry name" value="SUGAR_TRANSPORT_1"/>
    <property type="match status" value="1"/>
</dbReference>
<dbReference type="AlphaFoldDB" id="A0A343JF70"/>
<evidence type="ECO:0000313" key="8">
    <source>
        <dbReference type="EMBL" id="ASW44178.1"/>
    </source>
</evidence>
<dbReference type="InterPro" id="IPR011701">
    <property type="entry name" value="MFS"/>
</dbReference>
<dbReference type="Pfam" id="PF07690">
    <property type="entry name" value="MFS_1"/>
    <property type="match status" value="1"/>
</dbReference>
<gene>
    <name evidence="8" type="ORF">BEN51_12135</name>
</gene>
<dbReference type="GO" id="GO:0005886">
    <property type="term" value="C:plasma membrane"/>
    <property type="evidence" value="ECO:0007669"/>
    <property type="project" value="UniProtKB-SubCell"/>
</dbReference>
<evidence type="ECO:0000256" key="2">
    <source>
        <dbReference type="ARBA" id="ARBA00022448"/>
    </source>
</evidence>
<dbReference type="RefSeq" id="WP_119866302.1">
    <property type="nucleotide sequence ID" value="NZ_CP016786.1"/>
</dbReference>
<dbReference type="InterPro" id="IPR036259">
    <property type="entry name" value="MFS_trans_sf"/>
</dbReference>
<keyword evidence="5 6" id="KW-0472">Membrane</keyword>
<dbReference type="Gene3D" id="1.20.1250.20">
    <property type="entry name" value="MFS general substrate transporter like domains"/>
    <property type="match status" value="1"/>
</dbReference>
<feature type="transmembrane region" description="Helical" evidence="6">
    <location>
        <begin position="74"/>
        <end position="101"/>
    </location>
</feature>
<feature type="transmembrane region" description="Helical" evidence="6">
    <location>
        <begin position="6"/>
        <end position="28"/>
    </location>
</feature>
<accession>A0A343JF70</accession>
<evidence type="ECO:0000256" key="3">
    <source>
        <dbReference type="ARBA" id="ARBA00022692"/>
    </source>
</evidence>
<evidence type="ECO:0000256" key="1">
    <source>
        <dbReference type="ARBA" id="ARBA00004651"/>
    </source>
</evidence>
<feature type="transmembrane region" description="Helical" evidence="6">
    <location>
        <begin position="253"/>
        <end position="274"/>
    </location>
</feature>
<dbReference type="GO" id="GO:0022857">
    <property type="term" value="F:transmembrane transporter activity"/>
    <property type="evidence" value="ECO:0007669"/>
    <property type="project" value="InterPro"/>
</dbReference>
<keyword evidence="4 6" id="KW-1133">Transmembrane helix</keyword>
<evidence type="ECO:0000313" key="9">
    <source>
        <dbReference type="Proteomes" id="UP000264883"/>
    </source>
</evidence>
<dbReference type="PROSITE" id="PS50850">
    <property type="entry name" value="MFS"/>
    <property type="match status" value="1"/>
</dbReference>
<evidence type="ECO:0000256" key="5">
    <source>
        <dbReference type="ARBA" id="ARBA00023136"/>
    </source>
</evidence>
<dbReference type="CDD" id="cd06174">
    <property type="entry name" value="MFS"/>
    <property type="match status" value="1"/>
</dbReference>
<feature type="transmembrane region" description="Helical" evidence="6">
    <location>
        <begin position="35"/>
        <end position="54"/>
    </location>
</feature>
<proteinExistence type="predicted"/>
<dbReference type="KEGG" id="cia:BEN51_12135"/>
<dbReference type="InterPro" id="IPR053160">
    <property type="entry name" value="MFS_DHA3_Transporter"/>
</dbReference>
<name>A0A343JF70_9CLOT</name>
<feature type="transmembrane region" description="Helical" evidence="6">
    <location>
        <begin position="212"/>
        <end position="233"/>
    </location>
</feature>
<dbReference type="EMBL" id="CP016786">
    <property type="protein sequence ID" value="ASW44178.1"/>
    <property type="molecule type" value="Genomic_DNA"/>
</dbReference>
<comment type="subcellular location">
    <subcellularLocation>
        <location evidence="1">Cell membrane</location>
        <topology evidence="1">Multi-pass membrane protein</topology>
    </subcellularLocation>
</comment>
<keyword evidence="9" id="KW-1185">Reference proteome</keyword>
<feature type="transmembrane region" description="Helical" evidence="6">
    <location>
        <begin position="171"/>
        <end position="191"/>
    </location>
</feature>
<evidence type="ECO:0000256" key="4">
    <source>
        <dbReference type="ARBA" id="ARBA00022989"/>
    </source>
</evidence>
<dbReference type="InterPro" id="IPR005829">
    <property type="entry name" value="Sugar_transporter_CS"/>
</dbReference>
<evidence type="ECO:0000259" key="7">
    <source>
        <dbReference type="PROSITE" id="PS50850"/>
    </source>
</evidence>
<keyword evidence="3 6" id="KW-0812">Transmembrane</keyword>